<accession>A0ABT9EMY6</accession>
<comment type="caution">
    <text evidence="2">The sequence shown here is derived from an EMBL/GenBank/DDBJ whole genome shotgun (WGS) entry which is preliminary data.</text>
</comment>
<keyword evidence="1" id="KW-0812">Transmembrane</keyword>
<dbReference type="Gene3D" id="2.40.70.10">
    <property type="entry name" value="Acid Proteases"/>
    <property type="match status" value="1"/>
</dbReference>
<keyword evidence="1" id="KW-0472">Membrane</keyword>
<dbReference type="InterPro" id="IPR011969">
    <property type="entry name" value="Clan_AA_Asp_peptidase_C"/>
</dbReference>
<reference evidence="2 3" key="1">
    <citation type="submission" date="2023-07" db="EMBL/GenBank/DDBJ databases">
        <authorList>
            <person name="Kim M.K."/>
        </authorList>
    </citation>
    <scope>NUCLEOTIDE SEQUENCE [LARGE SCALE GENOMIC DNA]</scope>
    <source>
        <strain evidence="2 3">KR1UV-12</strain>
    </source>
</reference>
<proteinExistence type="predicted"/>
<dbReference type="SUPFAM" id="SSF50630">
    <property type="entry name" value="Acid proteases"/>
    <property type="match status" value="1"/>
</dbReference>
<dbReference type="Proteomes" id="UP001230685">
    <property type="component" value="Unassembled WGS sequence"/>
</dbReference>
<dbReference type="NCBIfam" id="TIGR02281">
    <property type="entry name" value="clan_AA_DTGA"/>
    <property type="match status" value="1"/>
</dbReference>
<keyword evidence="2" id="KW-0378">Hydrolase</keyword>
<evidence type="ECO:0000313" key="2">
    <source>
        <dbReference type="EMBL" id="MDP1028013.1"/>
    </source>
</evidence>
<feature type="transmembrane region" description="Helical" evidence="1">
    <location>
        <begin position="37"/>
        <end position="57"/>
    </location>
</feature>
<dbReference type="GO" id="GO:0008233">
    <property type="term" value="F:peptidase activity"/>
    <property type="evidence" value="ECO:0007669"/>
    <property type="project" value="UniProtKB-KW"/>
</dbReference>
<name>A0ABT9EMY6_9SPHN</name>
<dbReference type="InterPro" id="IPR021109">
    <property type="entry name" value="Peptidase_aspartic_dom_sf"/>
</dbReference>
<dbReference type="Pfam" id="PF13975">
    <property type="entry name" value="gag-asp_proteas"/>
    <property type="match status" value="1"/>
</dbReference>
<keyword evidence="3" id="KW-1185">Reference proteome</keyword>
<dbReference type="EC" id="3.4.23.-" evidence="2"/>
<protein>
    <submittedName>
        <fullName evidence="2">TIGR02281 family clan AA aspartic protease</fullName>
        <ecNumber evidence="2">3.4.23.-</ecNumber>
    </submittedName>
</protein>
<evidence type="ECO:0000313" key="3">
    <source>
        <dbReference type="Proteomes" id="UP001230685"/>
    </source>
</evidence>
<gene>
    <name evidence="2" type="ORF">Q5H91_12380</name>
</gene>
<dbReference type="RefSeq" id="WP_305173717.1">
    <property type="nucleotide sequence ID" value="NZ_JAUUDS010000006.1"/>
</dbReference>
<sequence>MFPLSGSAPVPYILAAALVVVILVARRVPVIGGLVRLATWGALALLLVTVLGERAMVDPYLARIATFLKLDDQRVVGDTMRIRMSSDGHFWVRVKLGGTERRMLIDSGATVTAISTGTAAAAGLTPSDGIVPVVLRTANGSVQAQTATVPELRLGNIVARDLSVVVSPAFGDMDVIGMNFLSRLKSWRVEDNTLILEPHHPQATAG</sequence>
<dbReference type="GO" id="GO:0006508">
    <property type="term" value="P:proteolysis"/>
    <property type="evidence" value="ECO:0007669"/>
    <property type="project" value="UniProtKB-KW"/>
</dbReference>
<organism evidence="2 3">
    <name type="scientific">Sphingomonas aurea</name>
    <dbReference type="NCBI Taxonomy" id="3063994"/>
    <lineage>
        <taxon>Bacteria</taxon>
        <taxon>Pseudomonadati</taxon>
        <taxon>Pseudomonadota</taxon>
        <taxon>Alphaproteobacteria</taxon>
        <taxon>Sphingomonadales</taxon>
        <taxon>Sphingomonadaceae</taxon>
        <taxon>Sphingomonas</taxon>
    </lineage>
</organism>
<keyword evidence="1" id="KW-1133">Transmembrane helix</keyword>
<evidence type="ECO:0000256" key="1">
    <source>
        <dbReference type="SAM" id="Phobius"/>
    </source>
</evidence>
<dbReference type="EMBL" id="JAUUDS010000006">
    <property type="protein sequence ID" value="MDP1028013.1"/>
    <property type="molecule type" value="Genomic_DNA"/>
</dbReference>
<keyword evidence="2" id="KW-0645">Protease</keyword>
<dbReference type="CDD" id="cd05483">
    <property type="entry name" value="retropepsin_like_bacteria"/>
    <property type="match status" value="1"/>
</dbReference>
<dbReference type="InterPro" id="IPR034122">
    <property type="entry name" value="Retropepsin-like_bacterial"/>
</dbReference>
<feature type="transmembrane region" description="Helical" evidence="1">
    <location>
        <begin position="6"/>
        <end position="25"/>
    </location>
</feature>